<evidence type="ECO:0000256" key="7">
    <source>
        <dbReference type="ARBA" id="ARBA00023136"/>
    </source>
</evidence>
<gene>
    <name evidence="11" type="ORF">BaRGS_00012025</name>
</gene>
<organism evidence="11 12">
    <name type="scientific">Batillaria attramentaria</name>
    <dbReference type="NCBI Taxonomy" id="370345"/>
    <lineage>
        <taxon>Eukaryota</taxon>
        <taxon>Metazoa</taxon>
        <taxon>Spiralia</taxon>
        <taxon>Lophotrochozoa</taxon>
        <taxon>Mollusca</taxon>
        <taxon>Gastropoda</taxon>
        <taxon>Caenogastropoda</taxon>
        <taxon>Sorbeoconcha</taxon>
        <taxon>Cerithioidea</taxon>
        <taxon>Batillariidae</taxon>
        <taxon>Batillaria</taxon>
    </lineage>
</organism>
<feature type="transmembrane region" description="Helical" evidence="8">
    <location>
        <begin position="163"/>
        <end position="184"/>
    </location>
</feature>
<dbReference type="InterPro" id="IPR027470">
    <property type="entry name" value="Cation_efflux_CTD"/>
</dbReference>
<name>A0ABD0LCF7_9CAEN</name>
<dbReference type="InterPro" id="IPR058533">
    <property type="entry name" value="Cation_efflux_TM"/>
</dbReference>
<dbReference type="InterPro" id="IPR036837">
    <property type="entry name" value="Cation_efflux_CTD_sf"/>
</dbReference>
<comment type="caution">
    <text evidence="11">The sequence shown here is derived from an EMBL/GenBank/DDBJ whole genome shotgun (WGS) entry which is preliminary data.</text>
</comment>
<proteinExistence type="inferred from homology"/>
<sequence>MLMGAKLAASILSGSMAIISSLIDSVVDLLSGLIMWWATRAMRNRDPYRYPQGRTKLEPVAIIILSTVMALASVVFIRESITKLVTLLGDPTALPVMDIPTLVIAGSTVVIKFVLWIICRRVTIPTVQALALDHRNDVMSNTVAMICGYLGSKQFQDQVSLQGFIYVDPGGAILISLYIIFNWWQMGAEQIKLLTGRSATPEFLSKVTFLVLDHDENITSIDTVRAFHSGNNFLVEVDIVLPQTMNLGVAHDIGEKLQQKLETLPEVERAFVHLDYEGTHNPRSEHKIV</sequence>
<dbReference type="GO" id="GO:0006811">
    <property type="term" value="P:monoatomic ion transport"/>
    <property type="evidence" value="ECO:0007669"/>
    <property type="project" value="UniProtKB-KW"/>
</dbReference>
<keyword evidence="5 8" id="KW-1133">Transmembrane helix</keyword>
<dbReference type="Pfam" id="PF16916">
    <property type="entry name" value="ZT_dimer"/>
    <property type="match status" value="1"/>
</dbReference>
<evidence type="ECO:0000256" key="1">
    <source>
        <dbReference type="ARBA" id="ARBA00004127"/>
    </source>
</evidence>
<keyword evidence="4 8" id="KW-0812">Transmembrane</keyword>
<dbReference type="GO" id="GO:0012505">
    <property type="term" value="C:endomembrane system"/>
    <property type="evidence" value="ECO:0007669"/>
    <property type="project" value="UniProtKB-SubCell"/>
</dbReference>
<dbReference type="InterPro" id="IPR002524">
    <property type="entry name" value="Cation_efflux"/>
</dbReference>
<dbReference type="PANTHER" id="PTHR43840">
    <property type="entry name" value="MITOCHONDRIAL METAL TRANSPORTER 1-RELATED"/>
    <property type="match status" value="1"/>
</dbReference>
<feature type="domain" description="Cation efflux protein transmembrane" evidence="9">
    <location>
        <begin position="2"/>
        <end position="194"/>
    </location>
</feature>
<reference evidence="11 12" key="1">
    <citation type="journal article" date="2023" name="Sci. Data">
        <title>Genome assembly of the Korean intertidal mud-creeper Batillaria attramentaria.</title>
        <authorList>
            <person name="Patra A.K."/>
            <person name="Ho P.T."/>
            <person name="Jun S."/>
            <person name="Lee S.J."/>
            <person name="Kim Y."/>
            <person name="Won Y.J."/>
        </authorList>
    </citation>
    <scope>NUCLEOTIDE SEQUENCE [LARGE SCALE GENOMIC DNA]</scope>
    <source>
        <strain evidence="11">Wonlab-2016</strain>
    </source>
</reference>
<protein>
    <recommendedName>
        <fullName evidence="13">Cation efflux protein cytoplasmic domain-containing protein</fullName>
    </recommendedName>
</protein>
<comment type="subcellular location">
    <subcellularLocation>
        <location evidence="1">Endomembrane system</location>
        <topology evidence="1">Multi-pass membrane protein</topology>
    </subcellularLocation>
</comment>
<dbReference type="Gene3D" id="1.20.1510.10">
    <property type="entry name" value="Cation efflux protein transmembrane domain"/>
    <property type="match status" value="1"/>
</dbReference>
<evidence type="ECO:0000256" key="4">
    <source>
        <dbReference type="ARBA" id="ARBA00022692"/>
    </source>
</evidence>
<feature type="transmembrane region" description="Helical" evidence="8">
    <location>
        <begin position="97"/>
        <end position="118"/>
    </location>
</feature>
<dbReference type="NCBIfam" id="TIGR01297">
    <property type="entry name" value="CDF"/>
    <property type="match status" value="1"/>
</dbReference>
<keyword evidence="12" id="KW-1185">Reference proteome</keyword>
<dbReference type="FunFam" id="3.30.70.1350:FF:000001">
    <property type="entry name" value="Metal tolerance protein 11"/>
    <property type="match status" value="1"/>
</dbReference>
<comment type="similarity">
    <text evidence="2">Belongs to the cation diffusion facilitator (CDF) transporter (TC 2.A.4) family. SLC30A subfamily.</text>
</comment>
<evidence type="ECO:0000259" key="10">
    <source>
        <dbReference type="Pfam" id="PF16916"/>
    </source>
</evidence>
<evidence type="ECO:0000256" key="2">
    <source>
        <dbReference type="ARBA" id="ARBA00008873"/>
    </source>
</evidence>
<dbReference type="SUPFAM" id="SSF161111">
    <property type="entry name" value="Cation efflux protein transmembrane domain-like"/>
    <property type="match status" value="1"/>
</dbReference>
<dbReference type="FunFam" id="1.20.1510.10:FF:000005">
    <property type="entry name" value="Putative Cation diffusion facilitator 1"/>
    <property type="match status" value="1"/>
</dbReference>
<evidence type="ECO:0000259" key="9">
    <source>
        <dbReference type="Pfam" id="PF01545"/>
    </source>
</evidence>
<accession>A0ABD0LCF7</accession>
<dbReference type="Gene3D" id="3.30.70.1350">
    <property type="entry name" value="Cation efflux protein, cytoplasmic domain"/>
    <property type="match status" value="1"/>
</dbReference>
<dbReference type="EMBL" id="JACVVK020000064">
    <property type="protein sequence ID" value="KAK7496816.1"/>
    <property type="molecule type" value="Genomic_DNA"/>
</dbReference>
<evidence type="ECO:0000313" key="11">
    <source>
        <dbReference type="EMBL" id="KAK7496816.1"/>
    </source>
</evidence>
<dbReference type="AlphaFoldDB" id="A0ABD0LCF7"/>
<evidence type="ECO:0000256" key="6">
    <source>
        <dbReference type="ARBA" id="ARBA00023065"/>
    </source>
</evidence>
<keyword evidence="7 8" id="KW-0472">Membrane</keyword>
<dbReference type="PANTHER" id="PTHR43840:SF13">
    <property type="entry name" value="CATION EFFLUX PROTEIN CYTOPLASMIC DOMAIN-CONTAINING PROTEIN"/>
    <property type="match status" value="1"/>
</dbReference>
<dbReference type="InterPro" id="IPR027469">
    <property type="entry name" value="Cation_efflux_TMD_sf"/>
</dbReference>
<dbReference type="SUPFAM" id="SSF160240">
    <property type="entry name" value="Cation efflux protein cytoplasmic domain-like"/>
    <property type="match status" value="1"/>
</dbReference>
<dbReference type="Proteomes" id="UP001519460">
    <property type="component" value="Unassembled WGS sequence"/>
</dbReference>
<evidence type="ECO:0000256" key="3">
    <source>
        <dbReference type="ARBA" id="ARBA00022448"/>
    </source>
</evidence>
<evidence type="ECO:0000256" key="5">
    <source>
        <dbReference type="ARBA" id="ARBA00022989"/>
    </source>
</evidence>
<feature type="domain" description="Cation efflux protein cytoplasmic" evidence="10">
    <location>
        <begin position="201"/>
        <end position="275"/>
    </location>
</feature>
<dbReference type="Pfam" id="PF01545">
    <property type="entry name" value="Cation_efflux"/>
    <property type="match status" value="1"/>
</dbReference>
<dbReference type="InterPro" id="IPR050291">
    <property type="entry name" value="CDF_Transporter"/>
</dbReference>
<evidence type="ECO:0000256" key="8">
    <source>
        <dbReference type="SAM" id="Phobius"/>
    </source>
</evidence>
<evidence type="ECO:0000313" key="12">
    <source>
        <dbReference type="Proteomes" id="UP001519460"/>
    </source>
</evidence>
<feature type="transmembrane region" description="Helical" evidence="8">
    <location>
        <begin position="12"/>
        <end position="38"/>
    </location>
</feature>
<feature type="transmembrane region" description="Helical" evidence="8">
    <location>
        <begin position="59"/>
        <end position="77"/>
    </location>
</feature>
<keyword evidence="6" id="KW-0406">Ion transport</keyword>
<evidence type="ECO:0008006" key="13">
    <source>
        <dbReference type="Google" id="ProtNLM"/>
    </source>
</evidence>
<keyword evidence="3" id="KW-0813">Transport</keyword>